<dbReference type="RefSeq" id="WP_163667459.1">
    <property type="nucleotide sequence ID" value="NZ_QXHD01000004.1"/>
</dbReference>
<keyword evidence="2" id="KW-1185">Reference proteome</keyword>
<dbReference type="Gene3D" id="2.60.40.1190">
    <property type="match status" value="1"/>
</dbReference>
<dbReference type="EMBL" id="QXHD01000004">
    <property type="protein sequence ID" value="NEZ57004.1"/>
    <property type="molecule type" value="Genomic_DNA"/>
</dbReference>
<reference evidence="1 2" key="1">
    <citation type="journal article" date="2020" name="Microb. Ecol.">
        <title>Ecogenomics of the Marine Benthic Filamentous Cyanobacterium Adonisia.</title>
        <authorList>
            <person name="Walter J.M."/>
            <person name="Coutinho F.H."/>
            <person name="Leomil L."/>
            <person name="Hargreaves P.I."/>
            <person name="Campeao M.E."/>
            <person name="Vieira V.V."/>
            <person name="Silva B.S."/>
            <person name="Fistarol G.O."/>
            <person name="Salomon P.S."/>
            <person name="Sawabe T."/>
            <person name="Mino S."/>
            <person name="Hosokawa M."/>
            <person name="Miyashita H."/>
            <person name="Maruyama F."/>
            <person name="van Verk M.C."/>
            <person name="Dutilh B.E."/>
            <person name="Thompson C.C."/>
            <person name="Thompson F.L."/>
        </authorList>
    </citation>
    <scope>NUCLEOTIDE SEQUENCE [LARGE SCALE GENOMIC DNA]</scope>
    <source>
        <strain evidence="1 2">CCMR0081</strain>
    </source>
</reference>
<evidence type="ECO:0008006" key="3">
    <source>
        <dbReference type="Google" id="ProtNLM"/>
    </source>
</evidence>
<comment type="caution">
    <text evidence="1">The sequence shown here is derived from an EMBL/GenBank/DDBJ whole genome shotgun (WGS) entry which is preliminary data.</text>
</comment>
<dbReference type="CDD" id="cd09627">
    <property type="entry name" value="DOMON_murB_like"/>
    <property type="match status" value="1"/>
</dbReference>
<organism evidence="1 2">
    <name type="scientific">Adonisia turfae CCMR0081</name>
    <dbReference type="NCBI Taxonomy" id="2292702"/>
    <lineage>
        <taxon>Bacteria</taxon>
        <taxon>Bacillati</taxon>
        <taxon>Cyanobacteriota</taxon>
        <taxon>Adonisia</taxon>
        <taxon>Adonisia turfae</taxon>
    </lineage>
</organism>
<sequence length="174" mass="19692">MAIPFSLKPFEPVSNLVISGRVVRAQSSLTVEYTLTGAVEDLKLPPTDSKTPSRRDHLWENTCFEVFIGIPDSSRYWEVNASPNGNWNVYRFDDYRQAMVAEPACSKIASTWQPLTKGYYLTLELPTDDWLAIDQPLELGISTVIKTDSVSHWALDHTGQEPDFHRRDSFSLAV</sequence>
<protein>
    <recommendedName>
        <fullName evidence="3">DOMON-like domain-containing protein</fullName>
    </recommendedName>
</protein>
<dbReference type="AlphaFoldDB" id="A0A6M0RL87"/>
<proteinExistence type="predicted"/>
<accession>A0A6M0RL87</accession>
<evidence type="ECO:0000313" key="2">
    <source>
        <dbReference type="Proteomes" id="UP000481033"/>
    </source>
</evidence>
<evidence type="ECO:0000313" key="1">
    <source>
        <dbReference type="EMBL" id="NEZ57004.1"/>
    </source>
</evidence>
<gene>
    <name evidence="1" type="ORF">DXZ20_15215</name>
</gene>
<dbReference type="Proteomes" id="UP000481033">
    <property type="component" value="Unassembled WGS sequence"/>
</dbReference>
<name>A0A6M0RL87_9CYAN</name>